<dbReference type="Pfam" id="PF13727">
    <property type="entry name" value="CoA_binding_3"/>
    <property type="match status" value="1"/>
</dbReference>
<evidence type="ECO:0000256" key="1">
    <source>
        <dbReference type="ARBA" id="ARBA00004141"/>
    </source>
</evidence>
<dbReference type="EMBL" id="JBEWLZ010000003">
    <property type="protein sequence ID" value="MET1489524.1"/>
    <property type="molecule type" value="Genomic_DNA"/>
</dbReference>
<dbReference type="InterPro" id="IPR036291">
    <property type="entry name" value="NAD(P)-bd_dom_sf"/>
</dbReference>
<keyword evidence="6 7" id="KW-0472">Membrane</keyword>
<gene>
    <name evidence="9" type="ORF">ABVT11_06765</name>
</gene>
<evidence type="ECO:0000256" key="4">
    <source>
        <dbReference type="ARBA" id="ARBA00022692"/>
    </source>
</evidence>
<dbReference type="InterPro" id="IPR017473">
    <property type="entry name" value="Undecaprenyl-P_gluc_Ptfrase"/>
</dbReference>
<evidence type="ECO:0000259" key="8">
    <source>
        <dbReference type="Pfam" id="PF02397"/>
    </source>
</evidence>
<sequence>MQTSASSISWSGETDNLRSRFPVVGVVETLLGPTLAVAMLYVSTVLHGETFGRQYFALALLTFLLLFPGILRISENHWRMAAKASLAWMLLCGTLMLIGHVTHFSEYFNASVILTWQVSTLGVLLVAHEIARQWLTRTLAHNASRVVIVGANDTGIELASHFEQDRYVGSRFLGFFDDRPRERMGLQIGNRTVLGNLEDLSGYVKDNAVNQIYIALPMASQPRILSLLQQLRDTTASIYFVPDLFVTELIQGRVEHVSGIPAVAVCESPFTGINGIIKRAEDLIIGGLIVLMISPLLAAVALAVRLSSPGPVIFAQRRYGLDGKEVIVYKFRSMTVTEDGDKAYTQVSKGDARVTKVGAFIRKTSLDELPQFINVLQGRMSIVGPRPHAVAVNEKYRTQISGYMVRHKVRPGITGWAQVNGYRGGDDLEHMTKRIYYDLQYLRNWSLALDLRIILRTVGLVAKDSSAY</sequence>
<dbReference type="RefSeq" id="WP_345925326.1">
    <property type="nucleotide sequence ID" value="NZ_JBDIVF010000002.1"/>
</dbReference>
<dbReference type="SUPFAM" id="SSF51735">
    <property type="entry name" value="NAD(P)-binding Rossmann-fold domains"/>
    <property type="match status" value="1"/>
</dbReference>
<organism evidence="9 10">
    <name type="scientific">Uliginosibacterium paludis</name>
    <dbReference type="NCBI Taxonomy" id="1615952"/>
    <lineage>
        <taxon>Bacteria</taxon>
        <taxon>Pseudomonadati</taxon>
        <taxon>Pseudomonadota</taxon>
        <taxon>Betaproteobacteria</taxon>
        <taxon>Rhodocyclales</taxon>
        <taxon>Zoogloeaceae</taxon>
        <taxon>Uliginosibacterium</taxon>
    </lineage>
</organism>
<feature type="transmembrane region" description="Helical" evidence="7">
    <location>
        <begin position="107"/>
        <end position="127"/>
    </location>
</feature>
<comment type="similarity">
    <text evidence="2">Belongs to the bacterial sugar transferase family.</text>
</comment>
<evidence type="ECO:0000256" key="7">
    <source>
        <dbReference type="SAM" id="Phobius"/>
    </source>
</evidence>
<dbReference type="InterPro" id="IPR017475">
    <property type="entry name" value="EPS_sugar_tfrase"/>
</dbReference>
<keyword evidence="10" id="KW-1185">Reference proteome</keyword>
<comment type="caution">
    <text evidence="9">The sequence shown here is derived from an EMBL/GenBank/DDBJ whole genome shotgun (WGS) entry which is preliminary data.</text>
</comment>
<feature type="transmembrane region" description="Helical" evidence="7">
    <location>
        <begin position="21"/>
        <end position="42"/>
    </location>
</feature>
<keyword evidence="4 7" id="KW-0812">Transmembrane</keyword>
<name>A0ABV2CNN4_9RHOO</name>
<comment type="subcellular location">
    <subcellularLocation>
        <location evidence="1">Membrane</location>
        <topology evidence="1">Multi-pass membrane protein</topology>
    </subcellularLocation>
</comment>
<dbReference type="Proteomes" id="UP001548590">
    <property type="component" value="Unassembled WGS sequence"/>
</dbReference>
<evidence type="ECO:0000256" key="3">
    <source>
        <dbReference type="ARBA" id="ARBA00022679"/>
    </source>
</evidence>
<dbReference type="Pfam" id="PF02397">
    <property type="entry name" value="Bac_transf"/>
    <property type="match status" value="1"/>
</dbReference>
<dbReference type="PANTHER" id="PTHR30576:SF21">
    <property type="entry name" value="UDP-GLUCOSE:UNDECAPRENYL-PHOSPHATE GLUCOSE-1-PHOSPHATE TRANSFERASE"/>
    <property type="match status" value="1"/>
</dbReference>
<reference evidence="9 10" key="1">
    <citation type="submission" date="2024-07" db="EMBL/GenBank/DDBJ databases">
        <title>Uliginosibacterium paludis KCTC:42655.</title>
        <authorList>
            <person name="Kim M.K."/>
        </authorList>
    </citation>
    <scope>NUCLEOTIDE SEQUENCE [LARGE SCALE GENOMIC DNA]</scope>
    <source>
        <strain evidence="9 10">KCTC 42655</strain>
    </source>
</reference>
<dbReference type="InterPro" id="IPR003362">
    <property type="entry name" value="Bact_transf"/>
</dbReference>
<evidence type="ECO:0000256" key="5">
    <source>
        <dbReference type="ARBA" id="ARBA00022989"/>
    </source>
</evidence>
<evidence type="ECO:0000313" key="10">
    <source>
        <dbReference type="Proteomes" id="UP001548590"/>
    </source>
</evidence>
<feature type="transmembrane region" description="Helical" evidence="7">
    <location>
        <begin position="283"/>
        <end position="304"/>
    </location>
</feature>
<keyword evidence="3 9" id="KW-0808">Transferase</keyword>
<evidence type="ECO:0000313" key="9">
    <source>
        <dbReference type="EMBL" id="MET1489524.1"/>
    </source>
</evidence>
<dbReference type="GO" id="GO:0089702">
    <property type="term" value="F:undecaprenyl-phosphate glucose phosphotransferase activity"/>
    <property type="evidence" value="ECO:0007669"/>
    <property type="project" value="UniProtKB-EC"/>
</dbReference>
<evidence type="ECO:0000256" key="6">
    <source>
        <dbReference type="ARBA" id="ARBA00023136"/>
    </source>
</evidence>
<evidence type="ECO:0000256" key="2">
    <source>
        <dbReference type="ARBA" id="ARBA00006464"/>
    </source>
</evidence>
<dbReference type="EC" id="2.7.8.31" evidence="9"/>
<protein>
    <submittedName>
        <fullName evidence="9">Undecaprenyl-phosphate glucose phosphotransferase</fullName>
        <ecNumber evidence="9">2.7.8.31</ecNumber>
    </submittedName>
</protein>
<dbReference type="NCBIfam" id="TIGR03025">
    <property type="entry name" value="EPS_sugtrans"/>
    <property type="match status" value="1"/>
</dbReference>
<keyword evidence="5 7" id="KW-1133">Transmembrane helix</keyword>
<feature type="transmembrane region" description="Helical" evidence="7">
    <location>
        <begin position="85"/>
        <end position="101"/>
    </location>
</feature>
<dbReference type="NCBIfam" id="TIGR03023">
    <property type="entry name" value="WcaJ_sugtrans"/>
    <property type="match status" value="1"/>
</dbReference>
<accession>A0ABV2CNN4</accession>
<dbReference type="Gene3D" id="3.40.50.720">
    <property type="entry name" value="NAD(P)-binding Rossmann-like Domain"/>
    <property type="match status" value="1"/>
</dbReference>
<dbReference type="PANTHER" id="PTHR30576">
    <property type="entry name" value="COLANIC BIOSYNTHESIS UDP-GLUCOSE LIPID CARRIER TRANSFERASE"/>
    <property type="match status" value="1"/>
</dbReference>
<feature type="domain" description="Bacterial sugar transferase" evidence="8">
    <location>
        <begin position="278"/>
        <end position="461"/>
    </location>
</feature>
<proteinExistence type="inferred from homology"/>
<feature type="transmembrane region" description="Helical" evidence="7">
    <location>
        <begin position="54"/>
        <end position="73"/>
    </location>
</feature>